<evidence type="ECO:0000313" key="1">
    <source>
        <dbReference type="EMBL" id="CAA9522198.1"/>
    </source>
</evidence>
<gene>
    <name evidence="1" type="ORF">AVDCRST_MAG96-2988</name>
</gene>
<sequence>MITTIAKMTVLRIYLKKLFTFFKSLLFAQKKTRPHPQIQLQAHGFKGKHFDWVNSVTSIILHLV</sequence>
<accession>A0A6J4TFA9</accession>
<dbReference type="AlphaFoldDB" id="A0A6J4TFA9"/>
<proteinExistence type="predicted"/>
<protein>
    <submittedName>
        <fullName evidence="1">Uncharacterized protein</fullName>
    </submittedName>
</protein>
<organism evidence="1">
    <name type="scientific">uncultured Segetibacter sp</name>
    <dbReference type="NCBI Taxonomy" id="481133"/>
    <lineage>
        <taxon>Bacteria</taxon>
        <taxon>Pseudomonadati</taxon>
        <taxon>Bacteroidota</taxon>
        <taxon>Chitinophagia</taxon>
        <taxon>Chitinophagales</taxon>
        <taxon>Chitinophagaceae</taxon>
        <taxon>Segetibacter</taxon>
        <taxon>environmental samples</taxon>
    </lineage>
</organism>
<name>A0A6J4TFA9_9BACT</name>
<reference evidence="1" key="1">
    <citation type="submission" date="2020-02" db="EMBL/GenBank/DDBJ databases">
        <authorList>
            <person name="Meier V. D."/>
        </authorList>
    </citation>
    <scope>NUCLEOTIDE SEQUENCE</scope>
    <source>
        <strain evidence="1">AVDCRST_MAG96</strain>
    </source>
</reference>
<dbReference type="EMBL" id="CADCVN010001171">
    <property type="protein sequence ID" value="CAA9522198.1"/>
    <property type="molecule type" value="Genomic_DNA"/>
</dbReference>